<reference evidence="1" key="1">
    <citation type="journal article" date="2015" name="Nature">
        <title>Complex archaea that bridge the gap between prokaryotes and eukaryotes.</title>
        <authorList>
            <person name="Spang A."/>
            <person name="Saw J.H."/>
            <person name="Jorgensen S.L."/>
            <person name="Zaremba-Niedzwiedzka K."/>
            <person name="Martijn J."/>
            <person name="Lind A.E."/>
            <person name="van Eijk R."/>
            <person name="Schleper C."/>
            <person name="Guy L."/>
            <person name="Ettema T.J."/>
        </authorList>
    </citation>
    <scope>NUCLEOTIDE SEQUENCE</scope>
</reference>
<dbReference type="AlphaFoldDB" id="A0A0F9JFT1"/>
<proteinExistence type="predicted"/>
<feature type="non-terminal residue" evidence="1">
    <location>
        <position position="1"/>
    </location>
</feature>
<comment type="caution">
    <text evidence="1">The sequence shown here is derived from an EMBL/GenBank/DDBJ whole genome shotgun (WGS) entry which is preliminary data.</text>
</comment>
<gene>
    <name evidence="1" type="ORF">LCGC14_1761820</name>
</gene>
<sequence length="78" mass="8823">KAAGELFQEAIGMIHIDYCPWCRSELYQREIPYISQKLNEEDPSFSGLIDPNASRIEQSEVVTVNDMAEESSDEPEAT</sequence>
<evidence type="ECO:0000313" key="1">
    <source>
        <dbReference type="EMBL" id="KKM04671.1"/>
    </source>
</evidence>
<accession>A0A0F9JFT1</accession>
<name>A0A0F9JFT1_9ZZZZ</name>
<dbReference type="EMBL" id="LAZR01016402">
    <property type="protein sequence ID" value="KKM04671.1"/>
    <property type="molecule type" value="Genomic_DNA"/>
</dbReference>
<protein>
    <submittedName>
        <fullName evidence="1">Uncharacterized protein</fullName>
    </submittedName>
</protein>
<organism evidence="1">
    <name type="scientific">marine sediment metagenome</name>
    <dbReference type="NCBI Taxonomy" id="412755"/>
    <lineage>
        <taxon>unclassified sequences</taxon>
        <taxon>metagenomes</taxon>
        <taxon>ecological metagenomes</taxon>
    </lineage>
</organism>